<dbReference type="InterPro" id="IPR036291">
    <property type="entry name" value="NAD(P)-bd_dom_sf"/>
</dbReference>
<dbReference type="STRING" id="1156394.T0RCH2"/>
<dbReference type="InParanoid" id="T0RCH2"/>
<dbReference type="GO" id="GO:0016491">
    <property type="term" value="F:oxidoreductase activity"/>
    <property type="evidence" value="ECO:0007669"/>
    <property type="project" value="TreeGrafter"/>
</dbReference>
<dbReference type="OMA" id="CPATTIY"/>
<dbReference type="InterPro" id="IPR006176">
    <property type="entry name" value="3-OHacyl-CoA_DH_NAD-bd"/>
</dbReference>
<dbReference type="PANTHER" id="PTHR48075:SF5">
    <property type="entry name" value="3-HYDROXYBUTYRYL-COA DEHYDROGENASE"/>
    <property type="match status" value="1"/>
</dbReference>
<dbReference type="RefSeq" id="XP_008616752.1">
    <property type="nucleotide sequence ID" value="XM_008618530.1"/>
</dbReference>
<dbReference type="PANTHER" id="PTHR48075">
    <property type="entry name" value="3-HYDROXYACYL-COA DEHYDROGENASE FAMILY PROTEIN"/>
    <property type="match status" value="1"/>
</dbReference>
<dbReference type="GO" id="GO:0006631">
    <property type="term" value="P:fatty acid metabolic process"/>
    <property type="evidence" value="ECO:0007669"/>
    <property type="project" value="InterPro"/>
</dbReference>
<dbReference type="EMBL" id="JH767180">
    <property type="protein sequence ID" value="EQC29913.1"/>
    <property type="molecule type" value="Genomic_DNA"/>
</dbReference>
<dbReference type="Pfam" id="PF02737">
    <property type="entry name" value="3HCDH_N"/>
    <property type="match status" value="1"/>
</dbReference>
<dbReference type="GO" id="GO:0070403">
    <property type="term" value="F:NAD+ binding"/>
    <property type="evidence" value="ECO:0007669"/>
    <property type="project" value="InterPro"/>
</dbReference>
<dbReference type="VEuPathDB" id="FungiDB:SDRG_12457"/>
<dbReference type="OrthoDB" id="2021159at2759"/>
<organism evidence="2 3">
    <name type="scientific">Saprolegnia diclina (strain VS20)</name>
    <dbReference type="NCBI Taxonomy" id="1156394"/>
    <lineage>
        <taxon>Eukaryota</taxon>
        <taxon>Sar</taxon>
        <taxon>Stramenopiles</taxon>
        <taxon>Oomycota</taxon>
        <taxon>Saprolegniomycetes</taxon>
        <taxon>Saprolegniales</taxon>
        <taxon>Saprolegniaceae</taxon>
        <taxon>Saprolegnia</taxon>
    </lineage>
</organism>
<dbReference type="SUPFAM" id="SSF51735">
    <property type="entry name" value="NAD(P)-binding Rossmann-fold domains"/>
    <property type="match status" value="1"/>
</dbReference>
<evidence type="ECO:0000313" key="2">
    <source>
        <dbReference type="EMBL" id="EQC29913.1"/>
    </source>
</evidence>
<gene>
    <name evidence="2" type="ORF">SDRG_12457</name>
</gene>
<dbReference type="Proteomes" id="UP000030762">
    <property type="component" value="Unassembled WGS sequence"/>
</dbReference>
<evidence type="ECO:0000313" key="3">
    <source>
        <dbReference type="Proteomes" id="UP000030762"/>
    </source>
</evidence>
<name>T0RCH2_SAPDV</name>
<protein>
    <recommendedName>
        <fullName evidence="1">3-hydroxyacyl-CoA dehydrogenase NAD binding domain-containing protein</fullName>
    </recommendedName>
</protein>
<dbReference type="Gene3D" id="3.40.50.720">
    <property type="entry name" value="NAD(P)-binding Rossmann-like Domain"/>
    <property type="match status" value="1"/>
</dbReference>
<feature type="domain" description="3-hydroxyacyl-CoA dehydrogenase NAD binding" evidence="1">
    <location>
        <begin position="12"/>
        <end position="187"/>
    </location>
</feature>
<dbReference type="AlphaFoldDB" id="T0RCH2"/>
<sequence>MARAPLTGNSVVAVIGAGTLGRCIAFELSMSGHRVVLFDRNPDSISRDILKSASYAMLQPLWRLGYIPQDMVGRAVSNIQTATTLEEVAAARPSLVIESIPDTLGLKRDLFRTLERLCPATTIYGTSTMNLSVNDIASGMARPSNLLGIRFFHPVLLIPLVELTPGAATAADVVADVQRYMTLLHKTCNFGPTKHVLDRAQVNNYQLQTAHVLGYHQEALPVAVPVQSHGHH</sequence>
<accession>T0RCH2</accession>
<dbReference type="eggNOG" id="KOG1683">
    <property type="taxonomic scope" value="Eukaryota"/>
</dbReference>
<keyword evidence="3" id="KW-1185">Reference proteome</keyword>
<dbReference type="GeneID" id="19953184"/>
<evidence type="ECO:0000259" key="1">
    <source>
        <dbReference type="Pfam" id="PF02737"/>
    </source>
</evidence>
<reference evidence="2 3" key="1">
    <citation type="submission" date="2012-04" db="EMBL/GenBank/DDBJ databases">
        <title>The Genome Sequence of Saprolegnia declina VS20.</title>
        <authorList>
            <consortium name="The Broad Institute Genome Sequencing Platform"/>
            <person name="Russ C."/>
            <person name="Nusbaum C."/>
            <person name="Tyler B."/>
            <person name="van West P."/>
            <person name="Dieguez-Uribeondo J."/>
            <person name="de Bruijn I."/>
            <person name="Tripathy S."/>
            <person name="Jiang R."/>
            <person name="Young S.K."/>
            <person name="Zeng Q."/>
            <person name="Gargeya S."/>
            <person name="Fitzgerald M."/>
            <person name="Haas B."/>
            <person name="Abouelleil A."/>
            <person name="Alvarado L."/>
            <person name="Arachchi H.M."/>
            <person name="Berlin A."/>
            <person name="Chapman S.B."/>
            <person name="Goldberg J."/>
            <person name="Griggs A."/>
            <person name="Gujja S."/>
            <person name="Hansen M."/>
            <person name="Howarth C."/>
            <person name="Imamovic A."/>
            <person name="Larimer J."/>
            <person name="McCowen C."/>
            <person name="Montmayeur A."/>
            <person name="Murphy C."/>
            <person name="Neiman D."/>
            <person name="Pearson M."/>
            <person name="Priest M."/>
            <person name="Roberts A."/>
            <person name="Saif S."/>
            <person name="Shea T."/>
            <person name="Sisk P."/>
            <person name="Sykes S."/>
            <person name="Wortman J."/>
            <person name="Nusbaum C."/>
            <person name="Birren B."/>
        </authorList>
    </citation>
    <scope>NUCLEOTIDE SEQUENCE [LARGE SCALE GENOMIC DNA]</scope>
    <source>
        <strain evidence="2 3">VS20</strain>
    </source>
</reference>
<proteinExistence type="predicted"/>